<dbReference type="Gene3D" id="3.40.50.300">
    <property type="entry name" value="P-loop containing nucleotide triphosphate hydrolases"/>
    <property type="match status" value="1"/>
</dbReference>
<evidence type="ECO:0000256" key="2">
    <source>
        <dbReference type="ARBA" id="ARBA00003213"/>
    </source>
</evidence>
<keyword evidence="6 10" id="KW-0547">Nucleotide-binding</keyword>
<dbReference type="GO" id="GO:0006400">
    <property type="term" value="P:tRNA modification"/>
    <property type="evidence" value="ECO:0007669"/>
    <property type="project" value="TreeGrafter"/>
</dbReference>
<evidence type="ECO:0000256" key="6">
    <source>
        <dbReference type="ARBA" id="ARBA00022741"/>
    </source>
</evidence>
<dbReference type="AlphaFoldDB" id="A0A1F7W7W1"/>
<dbReference type="GO" id="GO:0052381">
    <property type="term" value="F:tRNA dimethylallyltransferase activity"/>
    <property type="evidence" value="ECO:0007669"/>
    <property type="project" value="UniProtKB-UniRule"/>
</dbReference>
<accession>A0A1F7W7W1</accession>
<evidence type="ECO:0000313" key="14">
    <source>
        <dbReference type="EMBL" id="OGL98870.1"/>
    </source>
</evidence>
<evidence type="ECO:0000256" key="10">
    <source>
        <dbReference type="HAMAP-Rule" id="MF_00185"/>
    </source>
</evidence>
<evidence type="ECO:0000313" key="15">
    <source>
        <dbReference type="Proteomes" id="UP000176501"/>
    </source>
</evidence>
<comment type="function">
    <text evidence="2 10 12">Catalyzes the transfer of a dimethylallyl group onto the adenine at position 37 in tRNAs that read codons beginning with uridine, leading to the formation of N6-(dimethylallyl)adenosine (i(6)A).</text>
</comment>
<evidence type="ECO:0000256" key="9">
    <source>
        <dbReference type="ARBA" id="ARBA00049563"/>
    </source>
</evidence>
<comment type="caution">
    <text evidence="14">The sequence shown here is derived from an EMBL/GenBank/DDBJ whole genome shotgun (WGS) entry which is preliminary data.</text>
</comment>
<dbReference type="InterPro" id="IPR018022">
    <property type="entry name" value="IPT"/>
</dbReference>
<comment type="caution">
    <text evidence="10">Lacks conserved residue(s) required for the propagation of feature annotation.</text>
</comment>
<comment type="similarity">
    <text evidence="3 10 13">Belongs to the IPP transferase family.</text>
</comment>
<evidence type="ECO:0000256" key="3">
    <source>
        <dbReference type="ARBA" id="ARBA00005842"/>
    </source>
</evidence>
<proteinExistence type="inferred from homology"/>
<feature type="binding site" evidence="10">
    <location>
        <begin position="13"/>
        <end position="20"/>
    </location>
    <ligand>
        <name>ATP</name>
        <dbReference type="ChEBI" id="CHEBI:30616"/>
    </ligand>
</feature>
<dbReference type="InterPro" id="IPR039657">
    <property type="entry name" value="Dimethylallyltransferase"/>
</dbReference>
<keyword evidence="4 10" id="KW-0808">Transferase</keyword>
<reference evidence="14 15" key="1">
    <citation type="journal article" date="2016" name="Nat. Commun.">
        <title>Thousands of microbial genomes shed light on interconnected biogeochemical processes in an aquifer system.</title>
        <authorList>
            <person name="Anantharaman K."/>
            <person name="Brown C.T."/>
            <person name="Hug L.A."/>
            <person name="Sharon I."/>
            <person name="Castelle C.J."/>
            <person name="Probst A.J."/>
            <person name="Thomas B.C."/>
            <person name="Singh A."/>
            <person name="Wilkins M.J."/>
            <person name="Karaoz U."/>
            <person name="Brodie E.L."/>
            <person name="Williams K.H."/>
            <person name="Hubbard S.S."/>
            <person name="Banfield J.F."/>
        </authorList>
    </citation>
    <scope>NUCLEOTIDE SEQUENCE [LARGE SCALE GENOMIC DNA]</scope>
</reference>
<comment type="cofactor">
    <cofactor evidence="1 10">
        <name>Mg(2+)</name>
        <dbReference type="ChEBI" id="CHEBI:18420"/>
    </cofactor>
</comment>
<evidence type="ECO:0000256" key="4">
    <source>
        <dbReference type="ARBA" id="ARBA00022679"/>
    </source>
</evidence>
<dbReference type="Gene3D" id="1.10.20.140">
    <property type="match status" value="1"/>
</dbReference>
<dbReference type="PANTHER" id="PTHR11088">
    <property type="entry name" value="TRNA DIMETHYLALLYLTRANSFERASE"/>
    <property type="match status" value="1"/>
</dbReference>
<name>A0A1F7W7W1_9BACT</name>
<feature type="binding site" evidence="10">
    <location>
        <begin position="15"/>
        <end position="20"/>
    </location>
    <ligand>
        <name>substrate</name>
    </ligand>
</feature>
<feature type="site" description="Interaction with substrate tRNA" evidence="10">
    <location>
        <position position="145"/>
    </location>
</feature>
<evidence type="ECO:0000256" key="8">
    <source>
        <dbReference type="ARBA" id="ARBA00022842"/>
    </source>
</evidence>
<dbReference type="Pfam" id="PF01715">
    <property type="entry name" value="IPPT"/>
    <property type="match status" value="1"/>
</dbReference>
<dbReference type="EMBL" id="MGFE01000012">
    <property type="protein sequence ID" value="OGL98870.1"/>
    <property type="molecule type" value="Genomic_DNA"/>
</dbReference>
<organism evidence="14 15">
    <name type="scientific">Candidatus Uhrbacteria bacterium RIFOXYB2_FULL_57_15</name>
    <dbReference type="NCBI Taxonomy" id="1802422"/>
    <lineage>
        <taxon>Bacteria</taxon>
        <taxon>Candidatus Uhriibacteriota</taxon>
    </lineage>
</organism>
<dbReference type="Proteomes" id="UP000176501">
    <property type="component" value="Unassembled WGS sequence"/>
</dbReference>
<evidence type="ECO:0000256" key="5">
    <source>
        <dbReference type="ARBA" id="ARBA00022694"/>
    </source>
</evidence>
<comment type="subunit">
    <text evidence="10">Monomer.</text>
</comment>
<dbReference type="SUPFAM" id="SSF52540">
    <property type="entry name" value="P-loop containing nucleoside triphosphate hydrolases"/>
    <property type="match status" value="1"/>
</dbReference>
<feature type="site" description="Interaction with substrate tRNA" evidence="10">
    <location>
        <position position="122"/>
    </location>
</feature>
<comment type="catalytic activity">
    <reaction evidence="9 10 11">
        <text>adenosine(37) in tRNA + dimethylallyl diphosphate = N(6)-dimethylallyladenosine(37) in tRNA + diphosphate</text>
        <dbReference type="Rhea" id="RHEA:26482"/>
        <dbReference type="Rhea" id="RHEA-COMP:10162"/>
        <dbReference type="Rhea" id="RHEA-COMP:10375"/>
        <dbReference type="ChEBI" id="CHEBI:33019"/>
        <dbReference type="ChEBI" id="CHEBI:57623"/>
        <dbReference type="ChEBI" id="CHEBI:74411"/>
        <dbReference type="ChEBI" id="CHEBI:74415"/>
        <dbReference type="EC" id="2.5.1.75"/>
    </reaction>
</comment>
<protein>
    <recommendedName>
        <fullName evidence="10">tRNA dimethylallyltransferase</fullName>
        <ecNumber evidence="10">2.5.1.75</ecNumber>
    </recommendedName>
    <alternativeName>
        <fullName evidence="10">Dimethylallyl diphosphate:tRNA dimethylallyltransferase</fullName>
        <shortName evidence="10">DMAPP:tRNA dimethylallyltransferase</shortName>
        <shortName evidence="10">DMATase</shortName>
    </alternativeName>
    <alternativeName>
        <fullName evidence="10">Isopentenyl-diphosphate:tRNA isopentenyltransferase</fullName>
        <shortName evidence="10">IPP transferase</shortName>
        <shortName evidence="10">IPPT</shortName>
        <shortName evidence="10">IPTase</shortName>
    </alternativeName>
</protein>
<evidence type="ECO:0000256" key="13">
    <source>
        <dbReference type="RuleBase" id="RU003785"/>
    </source>
</evidence>
<keyword evidence="5 10" id="KW-0819">tRNA processing</keyword>
<evidence type="ECO:0000256" key="1">
    <source>
        <dbReference type="ARBA" id="ARBA00001946"/>
    </source>
</evidence>
<sequence length="329" mass="37392">MDSRRTKIVVVVGSTASGKTQLGIDLAKRFDGEVISVDSRLVYKGMDIGTAKPNGEWKMQGEKWQLGHGLPMALMVDGVPHWGIDLVEPDMEYNVADFKKYADEKIKEIERRGSLPILVGGTGLWVRAVVDNLSLTETPPNRELRAKLETRSPDDLFAEYKRLDPDGAELIDRQNKRRVVRALEVTLSTNKPFSQQVQRGNGRYDVLELGIAVERDTLNERINLRVDEMVAMGLVNEVRGLRDRYGCASEAMTGIGYRQICRWLASKSRMGAEDQGPMQLISLADAIEEIKKATRTYAKRQMTWFKRDDRIRWIRSSEEAFDLVTRFRA</sequence>
<evidence type="ECO:0000256" key="12">
    <source>
        <dbReference type="RuleBase" id="RU003784"/>
    </source>
</evidence>
<keyword evidence="7 10" id="KW-0067">ATP-binding</keyword>
<dbReference type="InterPro" id="IPR027417">
    <property type="entry name" value="P-loop_NTPase"/>
</dbReference>
<feature type="region of interest" description="Interaction with substrate tRNA" evidence="10">
    <location>
        <begin position="38"/>
        <end position="41"/>
    </location>
</feature>
<dbReference type="PANTHER" id="PTHR11088:SF60">
    <property type="entry name" value="TRNA DIMETHYLALLYLTRANSFERASE"/>
    <property type="match status" value="1"/>
</dbReference>
<dbReference type="EC" id="2.5.1.75" evidence="10"/>
<dbReference type="NCBIfam" id="TIGR00174">
    <property type="entry name" value="miaA"/>
    <property type="match status" value="1"/>
</dbReference>
<dbReference type="HAMAP" id="MF_00185">
    <property type="entry name" value="IPP_trans"/>
    <property type="match status" value="1"/>
</dbReference>
<dbReference type="GO" id="GO:0005524">
    <property type="term" value="F:ATP binding"/>
    <property type="evidence" value="ECO:0007669"/>
    <property type="project" value="UniProtKB-UniRule"/>
</dbReference>
<evidence type="ECO:0000256" key="7">
    <source>
        <dbReference type="ARBA" id="ARBA00022840"/>
    </source>
</evidence>
<keyword evidence="8 10" id="KW-0460">Magnesium</keyword>
<evidence type="ECO:0000256" key="11">
    <source>
        <dbReference type="RuleBase" id="RU003783"/>
    </source>
</evidence>
<gene>
    <name evidence="10" type="primary">miaA</name>
    <name evidence="14" type="ORF">A2304_03920</name>
</gene>